<keyword evidence="8" id="KW-0963">Cytoplasm</keyword>
<feature type="binding site" evidence="8">
    <location>
        <position position="8"/>
    </location>
    <ligand>
        <name>Mg(2+)</name>
        <dbReference type="ChEBI" id="CHEBI:18420"/>
    </ligand>
</feature>
<comment type="catalytic activity">
    <reaction evidence="8">
        <text>apo-[ACP] + CoA = holo-[ACP] + adenosine 3',5'-bisphosphate + H(+)</text>
        <dbReference type="Rhea" id="RHEA:12068"/>
        <dbReference type="Rhea" id="RHEA-COMP:9685"/>
        <dbReference type="Rhea" id="RHEA-COMP:9690"/>
        <dbReference type="ChEBI" id="CHEBI:15378"/>
        <dbReference type="ChEBI" id="CHEBI:29999"/>
        <dbReference type="ChEBI" id="CHEBI:57287"/>
        <dbReference type="ChEBI" id="CHEBI:58343"/>
        <dbReference type="ChEBI" id="CHEBI:64479"/>
        <dbReference type="EC" id="2.7.8.7"/>
    </reaction>
</comment>
<keyword evidence="1 8" id="KW-0444">Lipid biosynthesis</keyword>
<name>A0A1G6XG02_9ACTN</name>
<dbReference type="NCBIfam" id="TIGR00516">
    <property type="entry name" value="acpS"/>
    <property type="match status" value="1"/>
</dbReference>
<sequence length="116" mass="12041">MIVGVGVDLCEIARFEAAERRHPALTRRCLTEAEAATSLASRAARFAAKEALAKALTSPGGLAWHDAEVVKDAAGAPSIAMRGTVLARAQELGVTRVHLSLSHDGGHAVAMVVCEA</sequence>
<dbReference type="Pfam" id="PF01648">
    <property type="entry name" value="ACPS"/>
    <property type="match status" value="1"/>
</dbReference>
<dbReference type="GO" id="GO:0005737">
    <property type="term" value="C:cytoplasm"/>
    <property type="evidence" value="ECO:0007669"/>
    <property type="project" value="UniProtKB-SubCell"/>
</dbReference>
<evidence type="ECO:0000256" key="3">
    <source>
        <dbReference type="ARBA" id="ARBA00022723"/>
    </source>
</evidence>
<keyword evidence="11" id="KW-1185">Reference proteome</keyword>
<keyword evidence="5 8" id="KW-0460">Magnesium</keyword>
<protein>
    <recommendedName>
        <fullName evidence="8">Holo-[acyl-carrier-protein] synthase</fullName>
        <shortName evidence="8">Holo-ACP synthase</shortName>
        <ecNumber evidence="8">2.7.8.7</ecNumber>
    </recommendedName>
    <alternativeName>
        <fullName evidence="8">4'-phosphopantetheinyl transferase AcpS</fullName>
    </alternativeName>
</protein>
<dbReference type="GO" id="GO:0006633">
    <property type="term" value="P:fatty acid biosynthetic process"/>
    <property type="evidence" value="ECO:0007669"/>
    <property type="project" value="UniProtKB-UniRule"/>
</dbReference>
<dbReference type="EMBL" id="LT629688">
    <property type="protein sequence ID" value="SDD77149.1"/>
    <property type="molecule type" value="Genomic_DNA"/>
</dbReference>
<evidence type="ECO:0000256" key="7">
    <source>
        <dbReference type="ARBA" id="ARBA00023160"/>
    </source>
</evidence>
<keyword evidence="2 8" id="KW-0808">Transferase</keyword>
<evidence type="ECO:0000256" key="6">
    <source>
        <dbReference type="ARBA" id="ARBA00023098"/>
    </source>
</evidence>
<dbReference type="HAMAP" id="MF_00101">
    <property type="entry name" value="AcpS"/>
    <property type="match status" value="1"/>
</dbReference>
<dbReference type="STRING" id="675864.SAMN04489747_1704"/>
<evidence type="ECO:0000256" key="1">
    <source>
        <dbReference type="ARBA" id="ARBA00022516"/>
    </source>
</evidence>
<gene>
    <name evidence="8" type="primary">acpS</name>
    <name evidence="10" type="ORF">SAMN04489747_1704</name>
</gene>
<dbReference type="InterPro" id="IPR037143">
    <property type="entry name" value="4-PPantetheinyl_Trfase_dom_sf"/>
</dbReference>
<feature type="domain" description="4'-phosphopantetheinyl transferase" evidence="9">
    <location>
        <begin position="4"/>
        <end position="109"/>
    </location>
</feature>
<evidence type="ECO:0000259" key="9">
    <source>
        <dbReference type="Pfam" id="PF01648"/>
    </source>
</evidence>
<comment type="subcellular location">
    <subcellularLocation>
        <location evidence="8">Cytoplasm</location>
    </subcellularLocation>
</comment>
<dbReference type="GO" id="GO:0008897">
    <property type="term" value="F:holo-[acyl-carrier-protein] synthase activity"/>
    <property type="evidence" value="ECO:0007669"/>
    <property type="project" value="UniProtKB-UniRule"/>
</dbReference>
<dbReference type="AlphaFoldDB" id="A0A1G6XG02"/>
<feature type="binding site" evidence="8">
    <location>
        <position position="50"/>
    </location>
    <ligand>
        <name>Mg(2+)</name>
        <dbReference type="ChEBI" id="CHEBI:18420"/>
    </ligand>
</feature>
<keyword evidence="3 8" id="KW-0479">Metal-binding</keyword>
<dbReference type="NCBIfam" id="TIGR00556">
    <property type="entry name" value="pantethn_trn"/>
    <property type="match status" value="1"/>
</dbReference>
<dbReference type="InterPro" id="IPR002582">
    <property type="entry name" value="ACPS"/>
</dbReference>
<dbReference type="NCBIfam" id="NF000832">
    <property type="entry name" value="PRK00070.3-2"/>
    <property type="match status" value="1"/>
</dbReference>
<evidence type="ECO:0000256" key="4">
    <source>
        <dbReference type="ARBA" id="ARBA00022832"/>
    </source>
</evidence>
<evidence type="ECO:0000256" key="8">
    <source>
        <dbReference type="HAMAP-Rule" id="MF_00101"/>
    </source>
</evidence>
<keyword evidence="6 8" id="KW-0443">Lipid metabolism</keyword>
<dbReference type="RefSeq" id="WP_090592362.1">
    <property type="nucleotide sequence ID" value="NZ_LT629688.1"/>
</dbReference>
<comment type="cofactor">
    <cofactor evidence="8">
        <name>Mg(2+)</name>
        <dbReference type="ChEBI" id="CHEBI:18420"/>
    </cofactor>
</comment>
<dbReference type="GO" id="GO:0000287">
    <property type="term" value="F:magnesium ion binding"/>
    <property type="evidence" value="ECO:0007669"/>
    <property type="project" value="UniProtKB-UniRule"/>
</dbReference>
<reference evidence="10 11" key="1">
    <citation type="submission" date="2016-10" db="EMBL/GenBank/DDBJ databases">
        <authorList>
            <person name="de Groot N.N."/>
        </authorList>
    </citation>
    <scope>NUCLEOTIDE SEQUENCE [LARGE SCALE GENOMIC DNA]</scope>
    <source>
        <strain evidence="10 11">MON 2.2</strain>
    </source>
</reference>
<keyword evidence="7 8" id="KW-0275">Fatty acid biosynthesis</keyword>
<dbReference type="Proteomes" id="UP000198546">
    <property type="component" value="Chromosome i"/>
</dbReference>
<evidence type="ECO:0000256" key="5">
    <source>
        <dbReference type="ARBA" id="ARBA00022842"/>
    </source>
</evidence>
<dbReference type="InterPro" id="IPR004568">
    <property type="entry name" value="Ppantetheine-prot_Trfase_dom"/>
</dbReference>
<accession>A0A1G6XG02</accession>
<dbReference type="SUPFAM" id="SSF56214">
    <property type="entry name" value="4'-phosphopantetheinyl transferase"/>
    <property type="match status" value="1"/>
</dbReference>
<comment type="similarity">
    <text evidence="8">Belongs to the P-Pant transferase superfamily. AcpS family.</text>
</comment>
<comment type="function">
    <text evidence="8">Transfers the 4'-phosphopantetheine moiety from coenzyme A to a Ser of acyl-carrier-protein.</text>
</comment>
<organism evidence="10 11">
    <name type="scientific">Auraticoccus monumenti</name>
    <dbReference type="NCBI Taxonomy" id="675864"/>
    <lineage>
        <taxon>Bacteria</taxon>
        <taxon>Bacillati</taxon>
        <taxon>Actinomycetota</taxon>
        <taxon>Actinomycetes</taxon>
        <taxon>Propionibacteriales</taxon>
        <taxon>Propionibacteriaceae</taxon>
        <taxon>Auraticoccus</taxon>
    </lineage>
</organism>
<evidence type="ECO:0000313" key="11">
    <source>
        <dbReference type="Proteomes" id="UP000198546"/>
    </source>
</evidence>
<proteinExistence type="inferred from homology"/>
<dbReference type="InterPro" id="IPR008278">
    <property type="entry name" value="4-PPantetheinyl_Trfase_dom"/>
</dbReference>
<evidence type="ECO:0000256" key="2">
    <source>
        <dbReference type="ARBA" id="ARBA00022679"/>
    </source>
</evidence>
<dbReference type="EC" id="2.7.8.7" evidence="8"/>
<keyword evidence="4 8" id="KW-0276">Fatty acid metabolism</keyword>
<evidence type="ECO:0000313" key="10">
    <source>
        <dbReference type="EMBL" id="SDD77149.1"/>
    </source>
</evidence>
<dbReference type="Gene3D" id="3.90.470.20">
    <property type="entry name" value="4'-phosphopantetheinyl transferase domain"/>
    <property type="match status" value="1"/>
</dbReference>
<dbReference type="OrthoDB" id="517356at2"/>